<keyword evidence="5" id="KW-0812">Transmembrane</keyword>
<reference evidence="6 7" key="2">
    <citation type="journal article" date="2009" name="Genome Res.">
        <title>Ortho-proteogenomics: multiple proteomes investigation through orthology and a new MS-based protocol.</title>
        <authorList>
            <person name="Gallien S."/>
            <person name="Perrodou E."/>
            <person name="Carapito C."/>
            <person name="Deshayes C."/>
            <person name="Reyrat J.M."/>
            <person name="Van Dorsselaer A."/>
            <person name="Poch O."/>
            <person name="Schaeffer C."/>
            <person name="Lecompte O."/>
        </authorList>
    </citation>
    <scope>NUCLEOTIDE SEQUENCE [LARGE SCALE GENOMIC DNA]</scope>
    <source>
        <strain evidence="7">ATCC 700084 / mc(2)155</strain>
    </source>
</reference>
<dbReference type="EMBL" id="CP001663">
    <property type="protein sequence ID" value="AFP43056.1"/>
    <property type="molecule type" value="Genomic_DNA"/>
</dbReference>
<comment type="subcellular location">
    <subcellularLocation>
        <location evidence="1">Cell membrane</location>
        <topology evidence="1">Multi-pass membrane protein</topology>
    </subcellularLocation>
</comment>
<name>I7GG63_MYCS2</name>
<evidence type="ECO:0000256" key="4">
    <source>
        <dbReference type="ARBA" id="ARBA00022847"/>
    </source>
</evidence>
<dbReference type="PATRIC" id="fig|246196.56.peg.6762"/>
<reference evidence="6 7" key="1">
    <citation type="journal article" date="2007" name="Genome Biol.">
        <title>Interrupted coding sequences in Mycobacterium smegmatis: authentic mutations or sequencing errors?</title>
        <authorList>
            <person name="Deshayes C."/>
            <person name="Perrodou E."/>
            <person name="Gallien S."/>
            <person name="Euphrasie D."/>
            <person name="Schaeffer C."/>
            <person name="Van-Dorsselaer A."/>
            <person name="Poch O."/>
            <person name="Lecompte O."/>
            <person name="Reyrat J.M."/>
        </authorList>
    </citation>
    <scope>NUCLEOTIDE SEQUENCE [LARGE SCALE GENOMIC DNA]</scope>
    <source>
        <strain evidence="7">ATCC 700084 / mc(2)155</strain>
    </source>
</reference>
<keyword evidence="2" id="KW-0813">Transport</keyword>
<proteinExistence type="predicted"/>
<dbReference type="PANTHER" id="PTHR43528:SF1">
    <property type="entry name" value="ALPHA-KETOGLUTARATE PERMEASE"/>
    <property type="match status" value="1"/>
</dbReference>
<evidence type="ECO:0000256" key="5">
    <source>
        <dbReference type="SAM" id="Phobius"/>
    </source>
</evidence>
<organism evidence="6 7">
    <name type="scientific">Mycolicibacterium smegmatis (strain ATCC 700084 / mc(2)155)</name>
    <name type="common">Mycobacterium smegmatis</name>
    <dbReference type="NCBI Taxonomy" id="246196"/>
    <lineage>
        <taxon>Bacteria</taxon>
        <taxon>Bacillati</taxon>
        <taxon>Actinomycetota</taxon>
        <taxon>Actinomycetes</taxon>
        <taxon>Mycobacteriales</taxon>
        <taxon>Mycobacteriaceae</taxon>
        <taxon>Mycolicibacterium</taxon>
    </lineage>
</organism>
<evidence type="ECO:0000313" key="6">
    <source>
        <dbReference type="EMBL" id="AFP43056.1"/>
    </source>
</evidence>
<keyword evidence="4" id="KW-0769">Symport</keyword>
<dbReference type="KEGG" id="msg:MSMEI_6630"/>
<dbReference type="GO" id="GO:0015293">
    <property type="term" value="F:symporter activity"/>
    <property type="evidence" value="ECO:0007669"/>
    <property type="project" value="UniProtKB-KW"/>
</dbReference>
<dbReference type="AlphaFoldDB" id="I7GG63"/>
<accession>I7GG63</accession>
<keyword evidence="5" id="KW-1133">Transmembrane helix</keyword>
<evidence type="ECO:0000256" key="2">
    <source>
        <dbReference type="ARBA" id="ARBA00022448"/>
    </source>
</evidence>
<dbReference type="InterPro" id="IPR051084">
    <property type="entry name" value="H+-coupled_symporters"/>
</dbReference>
<feature type="transmembrane region" description="Helical" evidence="5">
    <location>
        <begin position="39"/>
        <end position="58"/>
    </location>
</feature>
<protein>
    <submittedName>
        <fullName evidence="6">Uncharacterized protein</fullName>
    </submittedName>
</protein>
<keyword evidence="5" id="KW-0472">Membrane</keyword>
<dbReference type="GO" id="GO:0005886">
    <property type="term" value="C:plasma membrane"/>
    <property type="evidence" value="ECO:0007669"/>
    <property type="project" value="UniProtKB-SubCell"/>
</dbReference>
<feature type="transmembrane region" description="Helical" evidence="5">
    <location>
        <begin position="64"/>
        <end position="85"/>
    </location>
</feature>
<dbReference type="PANTHER" id="PTHR43528">
    <property type="entry name" value="ALPHA-KETOGLUTARATE PERMEASE"/>
    <property type="match status" value="1"/>
</dbReference>
<evidence type="ECO:0000313" key="7">
    <source>
        <dbReference type="Proteomes" id="UP000006158"/>
    </source>
</evidence>
<evidence type="ECO:0000256" key="1">
    <source>
        <dbReference type="ARBA" id="ARBA00004651"/>
    </source>
</evidence>
<keyword evidence="3" id="KW-1003">Cell membrane</keyword>
<gene>
    <name evidence="6" type="ordered locus">MSMEI_6630</name>
</gene>
<sequence length="108" mass="11328">MAAHPADRRSGRDPQRRLLCGVHLPADVLHGNPRLQRDGGVSVAVFGGTAPYVATWLADRTGNPIAAAFYVIAAAIVSLATVLTMRETANRPLRAVDDPSLTGASTPT</sequence>
<dbReference type="Proteomes" id="UP000006158">
    <property type="component" value="Chromosome"/>
</dbReference>
<evidence type="ECO:0000256" key="3">
    <source>
        <dbReference type="ARBA" id="ARBA00022475"/>
    </source>
</evidence>
<dbReference type="SUPFAM" id="SSF103473">
    <property type="entry name" value="MFS general substrate transporter"/>
    <property type="match status" value="1"/>
</dbReference>
<dbReference type="InterPro" id="IPR036259">
    <property type="entry name" value="MFS_trans_sf"/>
</dbReference>